<evidence type="ECO:0000256" key="1">
    <source>
        <dbReference type="SAM" id="MobiDB-lite"/>
    </source>
</evidence>
<gene>
    <name evidence="2" type="ORF">UFOVP350_24</name>
</gene>
<feature type="compositionally biased region" description="Polar residues" evidence="1">
    <location>
        <begin position="24"/>
        <end position="35"/>
    </location>
</feature>
<feature type="region of interest" description="Disordered" evidence="1">
    <location>
        <begin position="24"/>
        <end position="46"/>
    </location>
</feature>
<protein>
    <submittedName>
        <fullName evidence="2">Phage tail repeat like</fullName>
    </submittedName>
</protein>
<reference evidence="2" key="1">
    <citation type="submission" date="2020-04" db="EMBL/GenBank/DDBJ databases">
        <authorList>
            <person name="Chiriac C."/>
            <person name="Salcher M."/>
            <person name="Ghai R."/>
            <person name="Kavagutti S V."/>
        </authorList>
    </citation>
    <scope>NUCLEOTIDE SEQUENCE</scope>
</reference>
<evidence type="ECO:0000313" key="2">
    <source>
        <dbReference type="EMBL" id="CAB4138891.1"/>
    </source>
</evidence>
<organism evidence="2">
    <name type="scientific">uncultured Caudovirales phage</name>
    <dbReference type="NCBI Taxonomy" id="2100421"/>
    <lineage>
        <taxon>Viruses</taxon>
        <taxon>Duplodnaviria</taxon>
        <taxon>Heunggongvirae</taxon>
        <taxon>Uroviricota</taxon>
        <taxon>Caudoviricetes</taxon>
        <taxon>Peduoviridae</taxon>
        <taxon>Maltschvirus</taxon>
        <taxon>Maltschvirus maltsch</taxon>
    </lineage>
</organism>
<name>A0A6J5LXQ6_9CAUD</name>
<proteinExistence type="predicted"/>
<sequence>MEIRISVTVGAGIQLYAVRPQQTAQGEGGTASWNDITGKPSTFPPSSHTHLISEVSALQSALDGKAATSHTHTVNQIIGLEDQLAEKADLVGGFIPTSQIPAQAVTEFLGDVVSQAAMLALTGQRGDWCIRTDQNRTYFLIADDASQLSNWRYIETPASPVTSVNGQVGVIVLGKSDVGLGNVNNTSDAEKPVSTAQAAALASKADSSHTHLVSQINDFSSGVRELLLTGLGSGFNSEISAAHTILQAFANLQAQISAQLNNSPVWIRLTSDVTTISATLVDLTGFSFSMDANTTYVVEIFARSGCNNTAGSRVGINTPVGCNTAVRMRHHTSSATLTGDARDLASGDAEIAVTINNAAVTSRVLELHMTVVNGASSGTFRMRFRSISAGQTTSIFTNSIMKISKV</sequence>
<dbReference type="EMBL" id="LR796362">
    <property type="protein sequence ID" value="CAB4138891.1"/>
    <property type="molecule type" value="Genomic_DNA"/>
</dbReference>
<accession>A0A6J5LXQ6</accession>
<dbReference type="Pfam" id="PF12789">
    <property type="entry name" value="PTR"/>
    <property type="match status" value="2"/>
</dbReference>